<organism evidence="13 14">
    <name type="scientific">Candidatus Faecivivens stercoravium</name>
    <dbReference type="NCBI Taxonomy" id="2840803"/>
    <lineage>
        <taxon>Bacteria</taxon>
        <taxon>Bacillati</taxon>
        <taxon>Bacillota</taxon>
        <taxon>Clostridia</taxon>
        <taxon>Eubacteriales</taxon>
        <taxon>Oscillospiraceae</taxon>
        <taxon>Oscillospiraceae incertae sedis</taxon>
        <taxon>Candidatus Faecivivens</taxon>
    </lineage>
</organism>
<dbReference type="AlphaFoldDB" id="A0A9D1J4X3"/>
<reference evidence="13" key="2">
    <citation type="journal article" date="2021" name="PeerJ">
        <title>Extensive microbial diversity within the chicken gut microbiome revealed by metagenomics and culture.</title>
        <authorList>
            <person name="Gilroy R."/>
            <person name="Ravi A."/>
            <person name="Getino M."/>
            <person name="Pursley I."/>
            <person name="Horton D.L."/>
            <person name="Alikhan N.F."/>
            <person name="Baker D."/>
            <person name="Gharbi K."/>
            <person name="Hall N."/>
            <person name="Watson M."/>
            <person name="Adriaenssens E.M."/>
            <person name="Foster-Nyarko E."/>
            <person name="Jarju S."/>
            <person name="Secka A."/>
            <person name="Antonio M."/>
            <person name="Oren A."/>
            <person name="Chaudhuri R.R."/>
            <person name="La Ragione R."/>
            <person name="Hildebrand F."/>
            <person name="Pallen M.J."/>
        </authorList>
    </citation>
    <scope>NUCLEOTIDE SEQUENCE</scope>
    <source>
        <strain evidence="13">CHK189-12415</strain>
    </source>
</reference>
<comment type="similarity">
    <text evidence="3 9 11">Belongs to the uracil-DNA glycosylase (UDG) superfamily. UNG family.</text>
</comment>
<keyword evidence="7 9" id="KW-0378">Hydrolase</keyword>
<evidence type="ECO:0000256" key="5">
    <source>
        <dbReference type="ARBA" id="ARBA00018429"/>
    </source>
</evidence>
<dbReference type="Gene3D" id="3.40.470.10">
    <property type="entry name" value="Uracil-DNA glycosylase-like domain"/>
    <property type="match status" value="1"/>
</dbReference>
<keyword evidence="6 9" id="KW-0227">DNA damage</keyword>
<dbReference type="PROSITE" id="PS00130">
    <property type="entry name" value="U_DNA_GLYCOSYLASE"/>
    <property type="match status" value="1"/>
</dbReference>
<dbReference type="EMBL" id="DVHA01000104">
    <property type="protein sequence ID" value="HIR60564.1"/>
    <property type="molecule type" value="Genomic_DNA"/>
</dbReference>
<evidence type="ECO:0000256" key="4">
    <source>
        <dbReference type="ARBA" id="ARBA00012030"/>
    </source>
</evidence>
<dbReference type="InterPro" id="IPR002043">
    <property type="entry name" value="UDG_fam1"/>
</dbReference>
<evidence type="ECO:0000256" key="9">
    <source>
        <dbReference type="HAMAP-Rule" id="MF_00148"/>
    </source>
</evidence>
<comment type="catalytic activity">
    <reaction evidence="1 9 11">
        <text>Hydrolyzes single-stranded DNA or mismatched double-stranded DNA and polynucleotides, releasing free uracil.</text>
        <dbReference type="EC" id="3.2.2.27"/>
    </reaction>
</comment>
<evidence type="ECO:0000256" key="8">
    <source>
        <dbReference type="ARBA" id="ARBA00023204"/>
    </source>
</evidence>
<dbReference type="GO" id="GO:0005737">
    <property type="term" value="C:cytoplasm"/>
    <property type="evidence" value="ECO:0007669"/>
    <property type="project" value="UniProtKB-SubCell"/>
</dbReference>
<dbReference type="GO" id="GO:0004844">
    <property type="term" value="F:uracil DNA N-glycosylase activity"/>
    <property type="evidence" value="ECO:0007669"/>
    <property type="project" value="UniProtKB-UniRule"/>
</dbReference>
<sequence>MLIGNDWDEVLKEEIESDWFKRLQQAVAQEYAQHTVYPSMVNVFNALRYTPYRSVKAVILGQDPYHGPGQAHGLAFSVQKGVPVPPSLQNIYKEMHEDIGFTIPHHGCLISWAEQGVLLLNTVLTVRAGQAGSHRGLGWEAFTDAVIQKLNDREAPAVFLLWGANARQKKPLITNPRHLVLTAAHPSPLSAYNGFFGCRHFSQATRFLNQQGMDIDWQIQD</sequence>
<dbReference type="Pfam" id="PF03167">
    <property type="entry name" value="UDG"/>
    <property type="match status" value="1"/>
</dbReference>
<dbReference type="PANTHER" id="PTHR11264:SF0">
    <property type="entry name" value="URACIL-DNA GLYCOSYLASE"/>
    <property type="match status" value="1"/>
</dbReference>
<dbReference type="InterPro" id="IPR018085">
    <property type="entry name" value="Ura-DNA_Glyclase_AS"/>
</dbReference>
<evidence type="ECO:0000259" key="12">
    <source>
        <dbReference type="SMART" id="SM00986"/>
    </source>
</evidence>
<dbReference type="NCBIfam" id="NF003588">
    <property type="entry name" value="PRK05254.1-1"/>
    <property type="match status" value="1"/>
</dbReference>
<evidence type="ECO:0000313" key="14">
    <source>
        <dbReference type="Proteomes" id="UP000824241"/>
    </source>
</evidence>
<dbReference type="PANTHER" id="PTHR11264">
    <property type="entry name" value="URACIL-DNA GLYCOSYLASE"/>
    <property type="match status" value="1"/>
</dbReference>
<keyword evidence="9" id="KW-0963">Cytoplasm</keyword>
<dbReference type="HAMAP" id="MF_00148">
    <property type="entry name" value="UDG"/>
    <property type="match status" value="1"/>
</dbReference>
<evidence type="ECO:0000256" key="11">
    <source>
        <dbReference type="RuleBase" id="RU003780"/>
    </source>
</evidence>
<comment type="caution">
    <text evidence="13">The sequence shown here is derived from an EMBL/GenBank/DDBJ whole genome shotgun (WGS) entry which is preliminary data.</text>
</comment>
<dbReference type="NCBIfam" id="NF003589">
    <property type="entry name" value="PRK05254.1-2"/>
    <property type="match status" value="1"/>
</dbReference>
<comment type="function">
    <text evidence="2 9 11">Excises uracil residues from the DNA which can arise as a result of misincorporation of dUMP residues by DNA polymerase or due to deamination of cytosine.</text>
</comment>
<proteinExistence type="inferred from homology"/>
<evidence type="ECO:0000256" key="10">
    <source>
        <dbReference type="PROSITE-ProRule" id="PRU10072"/>
    </source>
</evidence>
<dbReference type="FunFam" id="3.40.470.10:FF:000001">
    <property type="entry name" value="Uracil-DNA glycosylase"/>
    <property type="match status" value="1"/>
</dbReference>
<dbReference type="InterPro" id="IPR036895">
    <property type="entry name" value="Uracil-DNA_glycosylase-like_sf"/>
</dbReference>
<reference evidence="13" key="1">
    <citation type="submission" date="2020-10" db="EMBL/GenBank/DDBJ databases">
        <authorList>
            <person name="Gilroy R."/>
        </authorList>
    </citation>
    <scope>NUCLEOTIDE SEQUENCE</scope>
    <source>
        <strain evidence="13">CHK189-12415</strain>
    </source>
</reference>
<dbReference type="GO" id="GO:0097510">
    <property type="term" value="P:base-excision repair, AP site formation via deaminated base removal"/>
    <property type="evidence" value="ECO:0007669"/>
    <property type="project" value="TreeGrafter"/>
</dbReference>
<evidence type="ECO:0000313" key="13">
    <source>
        <dbReference type="EMBL" id="HIR60564.1"/>
    </source>
</evidence>
<protein>
    <recommendedName>
        <fullName evidence="5 9">Uracil-DNA glycosylase</fullName>
        <shortName evidence="9">UDG</shortName>
        <ecNumber evidence="4 9">3.2.2.27</ecNumber>
    </recommendedName>
</protein>
<dbReference type="SMART" id="SM00987">
    <property type="entry name" value="UreE_C"/>
    <property type="match status" value="1"/>
</dbReference>
<dbReference type="EC" id="3.2.2.27" evidence="4 9"/>
<gene>
    <name evidence="9 13" type="primary">ung</name>
    <name evidence="13" type="ORF">IAB37_03205</name>
</gene>
<evidence type="ECO:0000256" key="6">
    <source>
        <dbReference type="ARBA" id="ARBA00022763"/>
    </source>
</evidence>
<name>A0A9D1J4X3_9FIRM</name>
<evidence type="ECO:0000256" key="1">
    <source>
        <dbReference type="ARBA" id="ARBA00001400"/>
    </source>
</evidence>
<evidence type="ECO:0000256" key="2">
    <source>
        <dbReference type="ARBA" id="ARBA00002631"/>
    </source>
</evidence>
<dbReference type="NCBIfam" id="NF003591">
    <property type="entry name" value="PRK05254.1-4"/>
    <property type="match status" value="1"/>
</dbReference>
<dbReference type="Proteomes" id="UP000824241">
    <property type="component" value="Unassembled WGS sequence"/>
</dbReference>
<feature type="domain" description="Uracil-DNA glycosylase-like" evidence="12">
    <location>
        <begin position="48"/>
        <end position="208"/>
    </location>
</feature>
<keyword evidence="8 9" id="KW-0234">DNA repair</keyword>
<dbReference type="NCBIfam" id="NF003592">
    <property type="entry name" value="PRK05254.1-5"/>
    <property type="match status" value="1"/>
</dbReference>
<feature type="active site" description="Proton acceptor" evidence="9 10">
    <location>
        <position position="63"/>
    </location>
</feature>
<accession>A0A9D1J4X3</accession>
<evidence type="ECO:0000256" key="7">
    <source>
        <dbReference type="ARBA" id="ARBA00022801"/>
    </source>
</evidence>
<keyword evidence="13" id="KW-0326">Glycosidase</keyword>
<dbReference type="NCBIfam" id="TIGR00628">
    <property type="entry name" value="ung"/>
    <property type="match status" value="1"/>
</dbReference>
<dbReference type="SUPFAM" id="SSF52141">
    <property type="entry name" value="Uracil-DNA glycosylase-like"/>
    <property type="match status" value="1"/>
</dbReference>
<evidence type="ECO:0000256" key="3">
    <source>
        <dbReference type="ARBA" id="ARBA00008184"/>
    </source>
</evidence>
<dbReference type="CDD" id="cd10027">
    <property type="entry name" value="UDG-F1-like"/>
    <property type="match status" value="1"/>
</dbReference>
<dbReference type="InterPro" id="IPR005122">
    <property type="entry name" value="Uracil-DNA_glycosylase-like"/>
</dbReference>
<comment type="subcellular location">
    <subcellularLocation>
        <location evidence="9">Cytoplasm</location>
    </subcellularLocation>
</comment>
<dbReference type="SMART" id="SM00986">
    <property type="entry name" value="UDG"/>
    <property type="match status" value="1"/>
</dbReference>